<reference evidence="1" key="2">
    <citation type="submission" date="2020-11" db="EMBL/GenBank/DDBJ databases">
        <authorList>
            <consortium name="DOE Joint Genome Institute"/>
            <person name="Kuo A."/>
            <person name="Miyauchi S."/>
            <person name="Kiss E."/>
            <person name="Drula E."/>
            <person name="Kohler A."/>
            <person name="Sanchez-Garcia M."/>
            <person name="Andreopoulos B."/>
            <person name="Barry K.W."/>
            <person name="Bonito G."/>
            <person name="Buee M."/>
            <person name="Carver A."/>
            <person name="Chen C."/>
            <person name="Cichocki N."/>
            <person name="Clum A."/>
            <person name="Culley D."/>
            <person name="Crous P.W."/>
            <person name="Fauchery L."/>
            <person name="Girlanda M."/>
            <person name="Hayes R."/>
            <person name="Keri Z."/>
            <person name="Labutti K."/>
            <person name="Lipzen A."/>
            <person name="Lombard V."/>
            <person name="Magnuson J."/>
            <person name="Maillard F."/>
            <person name="Morin E."/>
            <person name="Murat C."/>
            <person name="Nolan M."/>
            <person name="Ohm R."/>
            <person name="Pangilinan J."/>
            <person name="Pereira M."/>
            <person name="Perotto S."/>
            <person name="Peter M."/>
            <person name="Riley R."/>
            <person name="Sitrit Y."/>
            <person name="Stielow B."/>
            <person name="Szollosi G."/>
            <person name="Zifcakova L."/>
            <person name="Stursova M."/>
            <person name="Spatafora J.W."/>
            <person name="Tedersoo L."/>
            <person name="Vaario L.-M."/>
            <person name="Yamada A."/>
            <person name="Yan M."/>
            <person name="Wang P."/>
            <person name="Xu J."/>
            <person name="Bruns T."/>
            <person name="Baldrian P."/>
            <person name="Vilgalys R."/>
            <person name="Henrissat B."/>
            <person name="Grigoriev I.V."/>
            <person name="Hibbett D."/>
            <person name="Nagy L.G."/>
            <person name="Martin F.M."/>
        </authorList>
    </citation>
    <scope>NUCLEOTIDE SEQUENCE</scope>
    <source>
        <strain evidence="1">UH-Tt-Lm1</strain>
    </source>
</reference>
<organism evidence="1 2">
    <name type="scientific">Thelephora terrestris</name>
    <dbReference type="NCBI Taxonomy" id="56493"/>
    <lineage>
        <taxon>Eukaryota</taxon>
        <taxon>Fungi</taxon>
        <taxon>Dikarya</taxon>
        <taxon>Basidiomycota</taxon>
        <taxon>Agaricomycotina</taxon>
        <taxon>Agaricomycetes</taxon>
        <taxon>Thelephorales</taxon>
        <taxon>Thelephoraceae</taxon>
        <taxon>Thelephora</taxon>
    </lineage>
</organism>
<reference evidence="1" key="1">
    <citation type="journal article" date="2020" name="Nat. Commun.">
        <title>Large-scale genome sequencing of mycorrhizal fungi provides insights into the early evolution of symbiotic traits.</title>
        <authorList>
            <person name="Miyauchi S."/>
            <person name="Kiss E."/>
            <person name="Kuo A."/>
            <person name="Drula E."/>
            <person name="Kohler A."/>
            <person name="Sanchez-Garcia M."/>
            <person name="Morin E."/>
            <person name="Andreopoulos B."/>
            <person name="Barry K.W."/>
            <person name="Bonito G."/>
            <person name="Buee M."/>
            <person name="Carver A."/>
            <person name="Chen C."/>
            <person name="Cichocki N."/>
            <person name="Clum A."/>
            <person name="Culley D."/>
            <person name="Crous P.W."/>
            <person name="Fauchery L."/>
            <person name="Girlanda M."/>
            <person name="Hayes R.D."/>
            <person name="Keri Z."/>
            <person name="LaButti K."/>
            <person name="Lipzen A."/>
            <person name="Lombard V."/>
            <person name="Magnuson J."/>
            <person name="Maillard F."/>
            <person name="Murat C."/>
            <person name="Nolan M."/>
            <person name="Ohm R.A."/>
            <person name="Pangilinan J."/>
            <person name="Pereira M.F."/>
            <person name="Perotto S."/>
            <person name="Peter M."/>
            <person name="Pfister S."/>
            <person name="Riley R."/>
            <person name="Sitrit Y."/>
            <person name="Stielow J.B."/>
            <person name="Szollosi G."/>
            <person name="Zifcakova L."/>
            <person name="Stursova M."/>
            <person name="Spatafora J.W."/>
            <person name="Tedersoo L."/>
            <person name="Vaario L.M."/>
            <person name="Yamada A."/>
            <person name="Yan M."/>
            <person name="Wang P."/>
            <person name="Xu J."/>
            <person name="Bruns T."/>
            <person name="Baldrian P."/>
            <person name="Vilgalys R."/>
            <person name="Dunand C."/>
            <person name="Henrissat B."/>
            <person name="Grigoriev I.V."/>
            <person name="Hibbett D."/>
            <person name="Nagy L.G."/>
            <person name="Martin F.M."/>
        </authorList>
    </citation>
    <scope>NUCLEOTIDE SEQUENCE</scope>
    <source>
        <strain evidence="1">UH-Tt-Lm1</strain>
    </source>
</reference>
<evidence type="ECO:0000313" key="1">
    <source>
        <dbReference type="EMBL" id="KAF9779634.1"/>
    </source>
</evidence>
<dbReference type="AlphaFoldDB" id="A0A9P6L1W0"/>
<gene>
    <name evidence="1" type="ORF">BJ322DRAFT_370748</name>
</gene>
<protein>
    <submittedName>
        <fullName evidence="1">Uncharacterized protein</fullName>
    </submittedName>
</protein>
<name>A0A9P6L1W0_9AGAM</name>
<comment type="caution">
    <text evidence="1">The sequence shown here is derived from an EMBL/GenBank/DDBJ whole genome shotgun (WGS) entry which is preliminary data.</text>
</comment>
<evidence type="ECO:0000313" key="2">
    <source>
        <dbReference type="Proteomes" id="UP000736335"/>
    </source>
</evidence>
<proteinExistence type="predicted"/>
<sequence length="214" mass="24380">MQVSSVALNDLDMTFRLEGLYQLHRLGLYFTREKQDAILRGDTSNSVVHSNLVEGIQVMGMYFCAPEQTPAMIRLQARYVQRAWESLIHLSQSNREREKAQALVRVAHSAAILGLSAGAQLYLAKACKIIEKAKLRFLPEYGIPVEFSEQVREDASVLSQAIYLENYFYLTMGAPAPVKTTRIEREFRLDLQHSVGQRRDPCPEFSCLPGRERE</sequence>
<accession>A0A9P6L1W0</accession>
<keyword evidence="2" id="KW-1185">Reference proteome</keyword>
<dbReference type="OrthoDB" id="10486675at2759"/>
<dbReference type="Proteomes" id="UP000736335">
    <property type="component" value="Unassembled WGS sequence"/>
</dbReference>
<dbReference type="EMBL" id="WIUZ02000019">
    <property type="protein sequence ID" value="KAF9779634.1"/>
    <property type="molecule type" value="Genomic_DNA"/>
</dbReference>